<dbReference type="Proteomes" id="UP000799444">
    <property type="component" value="Unassembled WGS sequence"/>
</dbReference>
<organism evidence="2 3">
    <name type="scientific">Polyplosphaeria fusca</name>
    <dbReference type="NCBI Taxonomy" id="682080"/>
    <lineage>
        <taxon>Eukaryota</taxon>
        <taxon>Fungi</taxon>
        <taxon>Dikarya</taxon>
        <taxon>Ascomycota</taxon>
        <taxon>Pezizomycotina</taxon>
        <taxon>Dothideomycetes</taxon>
        <taxon>Pleosporomycetidae</taxon>
        <taxon>Pleosporales</taxon>
        <taxon>Tetraplosphaeriaceae</taxon>
        <taxon>Polyplosphaeria</taxon>
    </lineage>
</organism>
<evidence type="ECO:0000313" key="2">
    <source>
        <dbReference type="EMBL" id="KAF2727274.1"/>
    </source>
</evidence>
<sequence length="117" mass="12901">MKNSAPYERRPSSSSPLNHPTCPISAIAIPLNPPRHLNEYTIRSQNEPPSPPKPRCLSLQHSHQRTKHPSAPLHIPGPSQRPPNLQHCTAPSAQSLIRAQNIDARFPLAQSAHTHTS</sequence>
<accession>A0A9P4UUK8</accession>
<evidence type="ECO:0000256" key="1">
    <source>
        <dbReference type="SAM" id="MobiDB-lite"/>
    </source>
</evidence>
<keyword evidence="3" id="KW-1185">Reference proteome</keyword>
<protein>
    <submittedName>
        <fullName evidence="2">Uncharacterized protein</fullName>
    </submittedName>
</protein>
<dbReference type="EMBL" id="ML996343">
    <property type="protein sequence ID" value="KAF2727274.1"/>
    <property type="molecule type" value="Genomic_DNA"/>
</dbReference>
<name>A0A9P4UUK8_9PLEO</name>
<comment type="caution">
    <text evidence="2">The sequence shown here is derived from an EMBL/GenBank/DDBJ whole genome shotgun (WGS) entry which is preliminary data.</text>
</comment>
<gene>
    <name evidence="2" type="ORF">EJ04DRAFT_141315</name>
</gene>
<dbReference type="AlphaFoldDB" id="A0A9P4UUK8"/>
<reference evidence="2" key="1">
    <citation type="journal article" date="2020" name="Stud. Mycol.">
        <title>101 Dothideomycetes genomes: a test case for predicting lifestyles and emergence of pathogens.</title>
        <authorList>
            <person name="Haridas S."/>
            <person name="Albert R."/>
            <person name="Binder M."/>
            <person name="Bloem J."/>
            <person name="Labutti K."/>
            <person name="Salamov A."/>
            <person name="Andreopoulos B."/>
            <person name="Baker S."/>
            <person name="Barry K."/>
            <person name="Bills G."/>
            <person name="Bluhm B."/>
            <person name="Cannon C."/>
            <person name="Castanera R."/>
            <person name="Culley D."/>
            <person name="Daum C."/>
            <person name="Ezra D."/>
            <person name="Gonzalez J."/>
            <person name="Henrissat B."/>
            <person name="Kuo A."/>
            <person name="Liang C."/>
            <person name="Lipzen A."/>
            <person name="Lutzoni F."/>
            <person name="Magnuson J."/>
            <person name="Mondo S."/>
            <person name="Nolan M."/>
            <person name="Ohm R."/>
            <person name="Pangilinan J."/>
            <person name="Park H.-J."/>
            <person name="Ramirez L."/>
            <person name="Alfaro M."/>
            <person name="Sun H."/>
            <person name="Tritt A."/>
            <person name="Yoshinaga Y."/>
            <person name="Zwiers L.-H."/>
            <person name="Turgeon B."/>
            <person name="Goodwin S."/>
            <person name="Spatafora J."/>
            <person name="Crous P."/>
            <person name="Grigoriev I."/>
        </authorList>
    </citation>
    <scope>NUCLEOTIDE SEQUENCE</scope>
    <source>
        <strain evidence="2">CBS 125425</strain>
    </source>
</reference>
<feature type="region of interest" description="Disordered" evidence="1">
    <location>
        <begin position="1"/>
        <end position="85"/>
    </location>
</feature>
<evidence type="ECO:0000313" key="3">
    <source>
        <dbReference type="Proteomes" id="UP000799444"/>
    </source>
</evidence>
<proteinExistence type="predicted"/>